<dbReference type="GO" id="GO:0046872">
    <property type="term" value="F:metal ion binding"/>
    <property type="evidence" value="ECO:0007669"/>
    <property type="project" value="UniProtKB-KW"/>
</dbReference>
<dbReference type="InterPro" id="IPR005903">
    <property type="entry name" value="BchC"/>
</dbReference>
<name>A0A2W2AL05_9HYPH</name>
<dbReference type="PANTHER" id="PTHR43350">
    <property type="entry name" value="NAD-DEPENDENT ALCOHOL DEHYDROGENASE"/>
    <property type="match status" value="1"/>
</dbReference>
<evidence type="ECO:0000256" key="5">
    <source>
        <dbReference type="ARBA" id="ARBA00023002"/>
    </source>
</evidence>
<evidence type="ECO:0000256" key="3">
    <source>
        <dbReference type="ARBA" id="ARBA00022723"/>
    </source>
</evidence>
<evidence type="ECO:0000256" key="4">
    <source>
        <dbReference type="ARBA" id="ARBA00022833"/>
    </source>
</evidence>
<dbReference type="RefSeq" id="WP_111199436.1">
    <property type="nucleotide sequence ID" value="NZ_QKVK01000007.1"/>
</dbReference>
<feature type="domain" description="Alcohol dehydrogenase-like N-terminal" evidence="6">
    <location>
        <begin position="26"/>
        <end position="116"/>
    </location>
</feature>
<comment type="cofactor">
    <cofactor evidence="1">
        <name>Zn(2+)</name>
        <dbReference type="ChEBI" id="CHEBI:29105"/>
    </cofactor>
</comment>
<dbReference type="AlphaFoldDB" id="A0A2W2AL05"/>
<dbReference type="GO" id="GO:0036354">
    <property type="term" value="F:bacteriochlorophyllide-a dehydrogenase activity"/>
    <property type="evidence" value="ECO:0007669"/>
    <property type="project" value="InterPro"/>
</dbReference>
<reference evidence="8" key="1">
    <citation type="submission" date="2018-06" db="EMBL/GenBank/DDBJ databases">
        <title>Aestuariibacter litoralis strain KCTC 52945T.</title>
        <authorList>
            <person name="Li X."/>
            <person name="Salam N."/>
            <person name="Li J.-L."/>
            <person name="Chen Y.-M."/>
            <person name="Yang Z.-W."/>
            <person name="Zhang L.-Y."/>
            <person name="Han M.-X."/>
            <person name="Xiao M."/>
            <person name="Li W.-J."/>
        </authorList>
    </citation>
    <scope>NUCLEOTIDE SEQUENCE [LARGE SCALE GENOMIC DNA]</scope>
    <source>
        <strain evidence="8">KCTC 52945</strain>
    </source>
</reference>
<evidence type="ECO:0000259" key="6">
    <source>
        <dbReference type="Pfam" id="PF08240"/>
    </source>
</evidence>
<sequence>METVAVVLERPSKLALRTVALQEPKADDLVVDAVWSGISSGTERLLWAGRMPSFPGMGYPLVPGYETVARVSQAADGFAEGDLVFVPGANCYKDVRGLFGGAAKRIVLPAARAVKLDGIADEEGILIALAATAHHAVAHALPQLIIGHGLLGRLIARITLALGGEAPTVLETQAARRDGAVGYTVTSPDQDTRRDYATICDASGAAGLLDQIIPKLRKQGEITLAGFYEEPLSFTFPPAFMREARIRIAAEFTMADMQAVKSLVSDGRLSLKGLISHHASAARAAEAYEQAFTDPSCIKMALDWSALA</sequence>
<evidence type="ECO:0000256" key="2">
    <source>
        <dbReference type="ARBA" id="ARBA00008072"/>
    </source>
</evidence>
<dbReference type="InterPro" id="IPR036291">
    <property type="entry name" value="NAD(P)-bd_dom_sf"/>
</dbReference>
<dbReference type="EMBL" id="QKVK01000007">
    <property type="protein sequence ID" value="PZF76051.1"/>
    <property type="molecule type" value="Genomic_DNA"/>
</dbReference>
<evidence type="ECO:0000256" key="1">
    <source>
        <dbReference type="ARBA" id="ARBA00001947"/>
    </source>
</evidence>
<dbReference type="Gene3D" id="3.40.50.720">
    <property type="entry name" value="NAD(P)-binding Rossmann-like Domain"/>
    <property type="match status" value="1"/>
</dbReference>
<keyword evidence="8" id="KW-1185">Reference proteome</keyword>
<dbReference type="SUPFAM" id="SSF50129">
    <property type="entry name" value="GroES-like"/>
    <property type="match status" value="1"/>
</dbReference>
<dbReference type="Gene3D" id="3.90.180.10">
    <property type="entry name" value="Medium-chain alcohol dehydrogenases, catalytic domain"/>
    <property type="match status" value="2"/>
</dbReference>
<dbReference type="Proteomes" id="UP000248795">
    <property type="component" value="Unassembled WGS sequence"/>
</dbReference>
<evidence type="ECO:0000313" key="8">
    <source>
        <dbReference type="Proteomes" id="UP000248795"/>
    </source>
</evidence>
<gene>
    <name evidence="7" type="primary">bchC</name>
    <name evidence="7" type="ORF">DK847_15540</name>
</gene>
<dbReference type="InterPro" id="IPR013154">
    <property type="entry name" value="ADH-like_N"/>
</dbReference>
<keyword evidence="5" id="KW-0560">Oxidoreductase</keyword>
<dbReference type="InterPro" id="IPR011032">
    <property type="entry name" value="GroES-like_sf"/>
</dbReference>
<comment type="caution">
    <text evidence="7">The sequence shown here is derived from an EMBL/GenBank/DDBJ whole genome shotgun (WGS) entry which is preliminary data.</text>
</comment>
<keyword evidence="3" id="KW-0479">Metal-binding</keyword>
<proteinExistence type="inferred from homology"/>
<dbReference type="NCBIfam" id="TIGR01202">
    <property type="entry name" value="bchC"/>
    <property type="match status" value="1"/>
</dbReference>
<keyword evidence="4" id="KW-0862">Zinc</keyword>
<dbReference type="PANTHER" id="PTHR43350:SF19">
    <property type="entry name" value="D-GULOSIDE 3-DEHYDROGENASE"/>
    <property type="match status" value="1"/>
</dbReference>
<dbReference type="Pfam" id="PF08240">
    <property type="entry name" value="ADH_N"/>
    <property type="match status" value="1"/>
</dbReference>
<dbReference type="SUPFAM" id="SSF51735">
    <property type="entry name" value="NAD(P)-binding Rossmann-fold domains"/>
    <property type="match status" value="1"/>
</dbReference>
<comment type="similarity">
    <text evidence="2">Belongs to the zinc-containing alcohol dehydrogenase family.</text>
</comment>
<accession>A0A2W2AL05</accession>
<organism evidence="7 8">
    <name type="scientific">Aestuariivirga litoralis</name>
    <dbReference type="NCBI Taxonomy" id="2650924"/>
    <lineage>
        <taxon>Bacteria</taxon>
        <taxon>Pseudomonadati</taxon>
        <taxon>Pseudomonadota</taxon>
        <taxon>Alphaproteobacteria</taxon>
        <taxon>Hyphomicrobiales</taxon>
        <taxon>Aestuariivirgaceae</taxon>
        <taxon>Aestuariivirga</taxon>
    </lineage>
</organism>
<evidence type="ECO:0000313" key="7">
    <source>
        <dbReference type="EMBL" id="PZF76051.1"/>
    </source>
</evidence>
<protein>
    <submittedName>
        <fullName evidence="7">Chlorophyll synthesis pathway protein BchC</fullName>
    </submittedName>
</protein>